<comment type="function">
    <text evidence="8">Catalyzes the methylthiolation of an aspartic acid residue of ribosomal protein uS12.</text>
</comment>
<dbReference type="NCBIfam" id="TIGR01125">
    <property type="entry name" value="30S ribosomal protein S12 methylthiotransferase RimO"/>
    <property type="match status" value="1"/>
</dbReference>
<evidence type="ECO:0000259" key="11">
    <source>
        <dbReference type="PROSITE" id="PS51918"/>
    </source>
</evidence>
<dbReference type="InterPro" id="IPR012340">
    <property type="entry name" value="NA-bd_OB-fold"/>
</dbReference>
<keyword evidence="4 8" id="KW-0949">S-adenosyl-L-methionine</keyword>
<feature type="binding site" evidence="8">
    <location>
        <position position="49"/>
    </location>
    <ligand>
        <name>[4Fe-4S] cluster</name>
        <dbReference type="ChEBI" id="CHEBI:49883"/>
        <label>1</label>
    </ligand>
</feature>
<evidence type="ECO:0000256" key="4">
    <source>
        <dbReference type="ARBA" id="ARBA00022691"/>
    </source>
</evidence>
<gene>
    <name evidence="8 12" type="primary">rimO</name>
    <name evidence="12" type="ORF">GT747_08680</name>
    <name evidence="13" type="ORF">SAMN05444424_2531</name>
</gene>
<dbReference type="InterPro" id="IPR038135">
    <property type="entry name" value="Methylthiotransferase_N_sf"/>
</dbReference>
<evidence type="ECO:0000256" key="7">
    <source>
        <dbReference type="ARBA" id="ARBA00023014"/>
    </source>
</evidence>
<dbReference type="FunFam" id="3.80.30.20:FF:000001">
    <property type="entry name" value="tRNA-2-methylthio-N(6)-dimethylallyladenosine synthase 2"/>
    <property type="match status" value="1"/>
</dbReference>
<keyword evidence="7 8" id="KW-0411">Iron-sulfur</keyword>
<dbReference type="SFLD" id="SFLDS00029">
    <property type="entry name" value="Radical_SAM"/>
    <property type="match status" value="1"/>
</dbReference>
<dbReference type="EMBL" id="WWVX01000005">
    <property type="protein sequence ID" value="MZL69828.1"/>
    <property type="molecule type" value="Genomic_DNA"/>
</dbReference>
<organism evidence="13 14">
    <name type="scientific">Bittarella massiliensis</name>
    <name type="common">ex Durand et al. 2017</name>
    <dbReference type="NCBI Taxonomy" id="1720313"/>
    <lineage>
        <taxon>Bacteria</taxon>
        <taxon>Bacillati</taxon>
        <taxon>Bacillota</taxon>
        <taxon>Clostridia</taxon>
        <taxon>Eubacteriales</taxon>
        <taxon>Oscillospiraceae</taxon>
        <taxon>Bittarella (ex Durand et al. 2017)</taxon>
    </lineage>
</organism>
<dbReference type="GO" id="GO:0103039">
    <property type="term" value="F:protein methylthiotransferase activity"/>
    <property type="evidence" value="ECO:0007669"/>
    <property type="project" value="UniProtKB-EC"/>
</dbReference>
<dbReference type="GO" id="GO:0140101">
    <property type="term" value="F:catalytic activity, acting on a tRNA"/>
    <property type="evidence" value="ECO:0007669"/>
    <property type="project" value="UniProtKB-ARBA"/>
</dbReference>
<evidence type="ECO:0000256" key="5">
    <source>
        <dbReference type="ARBA" id="ARBA00022723"/>
    </source>
</evidence>
<dbReference type="GO" id="GO:0035600">
    <property type="term" value="P:tRNA methylthiolation"/>
    <property type="evidence" value="ECO:0007669"/>
    <property type="project" value="UniProtKB-ARBA"/>
</dbReference>
<dbReference type="SFLD" id="SFLDF00274">
    <property type="entry name" value="ribosomal_protein_S12_methylth"/>
    <property type="match status" value="1"/>
</dbReference>
<dbReference type="InterPro" id="IPR005840">
    <property type="entry name" value="Ribosomal_uS12_MeSTrfase_RimO"/>
</dbReference>
<dbReference type="SFLD" id="SFLDG01082">
    <property type="entry name" value="B12-binding_domain_containing"/>
    <property type="match status" value="1"/>
</dbReference>
<dbReference type="PROSITE" id="PS01278">
    <property type="entry name" value="MTTASE_RADICAL"/>
    <property type="match status" value="1"/>
</dbReference>
<dbReference type="AlphaFoldDB" id="A0AAQ1MFU1"/>
<dbReference type="EC" id="2.8.4.4" evidence="8"/>
<comment type="subcellular location">
    <subcellularLocation>
        <location evidence="8">Cytoplasm</location>
    </subcellularLocation>
</comment>
<dbReference type="HAMAP" id="MF_01865">
    <property type="entry name" value="MTTase_RimO"/>
    <property type="match status" value="1"/>
</dbReference>
<evidence type="ECO:0000256" key="6">
    <source>
        <dbReference type="ARBA" id="ARBA00023004"/>
    </source>
</evidence>
<comment type="similarity">
    <text evidence="8">Belongs to the methylthiotransferase family. RimO subfamily.</text>
</comment>
<dbReference type="PANTHER" id="PTHR43837">
    <property type="entry name" value="RIBOSOMAL PROTEIN S12 METHYLTHIOTRANSFERASE RIMO"/>
    <property type="match status" value="1"/>
</dbReference>
<accession>A0AAQ1MFU1</accession>
<dbReference type="InterPro" id="IPR058240">
    <property type="entry name" value="rSAM_sf"/>
</dbReference>
<dbReference type="Pfam" id="PF04055">
    <property type="entry name" value="Radical_SAM"/>
    <property type="match status" value="1"/>
</dbReference>
<dbReference type="InterPro" id="IPR005839">
    <property type="entry name" value="Methylthiotransferase"/>
</dbReference>
<dbReference type="InterPro" id="IPR002792">
    <property type="entry name" value="TRAM_dom"/>
</dbReference>
<dbReference type="InterPro" id="IPR020612">
    <property type="entry name" value="Methylthiotransferase_CS"/>
</dbReference>
<evidence type="ECO:0000259" key="9">
    <source>
        <dbReference type="PROSITE" id="PS50926"/>
    </source>
</evidence>
<keyword evidence="1 8" id="KW-0004">4Fe-4S</keyword>
<dbReference type="PROSITE" id="PS51918">
    <property type="entry name" value="RADICAL_SAM"/>
    <property type="match status" value="1"/>
</dbReference>
<reference evidence="13" key="2">
    <citation type="submission" date="2016-11" db="EMBL/GenBank/DDBJ databases">
        <authorList>
            <person name="Varghese N."/>
            <person name="Submissions S."/>
        </authorList>
    </citation>
    <scope>NUCLEOTIDE SEQUENCE</scope>
    <source>
        <strain evidence="13">DSM 4029</strain>
    </source>
</reference>
<dbReference type="InterPro" id="IPR013848">
    <property type="entry name" value="Methylthiotransferase_N"/>
</dbReference>
<dbReference type="Proteomes" id="UP000474718">
    <property type="component" value="Unassembled WGS sequence"/>
</dbReference>
<dbReference type="Proteomes" id="UP000184089">
    <property type="component" value="Unassembled WGS sequence"/>
</dbReference>
<reference evidence="12 15" key="3">
    <citation type="journal article" date="2019" name="Nat. Med.">
        <title>A library of human gut bacterial isolates paired with longitudinal multiomics data enables mechanistic microbiome research.</title>
        <authorList>
            <person name="Poyet M."/>
            <person name="Groussin M."/>
            <person name="Gibbons S.M."/>
            <person name="Avila-Pacheco J."/>
            <person name="Jiang X."/>
            <person name="Kearney S.M."/>
            <person name="Perrotta A.R."/>
            <person name="Berdy B."/>
            <person name="Zhao S."/>
            <person name="Lieberman T.D."/>
            <person name="Swanson P.K."/>
            <person name="Smith M."/>
            <person name="Roesemann S."/>
            <person name="Alexander J.E."/>
            <person name="Rich S.A."/>
            <person name="Livny J."/>
            <person name="Vlamakis H."/>
            <person name="Clish C."/>
            <person name="Bullock K."/>
            <person name="Deik A."/>
            <person name="Scott J."/>
            <person name="Pierce K.A."/>
            <person name="Xavier R.J."/>
            <person name="Alm E.J."/>
        </authorList>
    </citation>
    <scope>NUCLEOTIDE SEQUENCE [LARGE SCALE GENOMIC DNA]</scope>
    <source>
        <strain evidence="12 15">BIOML-A2</strain>
    </source>
</reference>
<dbReference type="GO" id="GO:0051539">
    <property type="term" value="F:4 iron, 4 sulfur cluster binding"/>
    <property type="evidence" value="ECO:0007669"/>
    <property type="project" value="UniProtKB-UniRule"/>
</dbReference>
<dbReference type="PROSITE" id="PS51449">
    <property type="entry name" value="MTTASE_N"/>
    <property type="match status" value="1"/>
</dbReference>
<dbReference type="RefSeq" id="WP_044992849.1">
    <property type="nucleotide sequence ID" value="NZ_FQVY01000004.1"/>
</dbReference>
<dbReference type="Pfam" id="PF18693">
    <property type="entry name" value="TRAM_2"/>
    <property type="match status" value="1"/>
</dbReference>
<dbReference type="PANTHER" id="PTHR43837:SF1">
    <property type="entry name" value="RIBOSOMAL PROTEIN US12 METHYLTHIOTRANSFERASE RIMO"/>
    <property type="match status" value="1"/>
</dbReference>
<evidence type="ECO:0000313" key="12">
    <source>
        <dbReference type="EMBL" id="MZL69828.1"/>
    </source>
</evidence>
<dbReference type="InterPro" id="IPR006638">
    <property type="entry name" value="Elp3/MiaA/NifB-like_rSAM"/>
</dbReference>
<dbReference type="GO" id="GO:0005829">
    <property type="term" value="C:cytosol"/>
    <property type="evidence" value="ECO:0007669"/>
    <property type="project" value="TreeGrafter"/>
</dbReference>
<keyword evidence="5 8" id="KW-0479">Metal-binding</keyword>
<dbReference type="PROSITE" id="PS50926">
    <property type="entry name" value="TRAM"/>
    <property type="match status" value="1"/>
</dbReference>
<feature type="binding site" evidence="8">
    <location>
        <position position="156"/>
    </location>
    <ligand>
        <name>[4Fe-4S] cluster</name>
        <dbReference type="ChEBI" id="CHEBI:49883"/>
        <label>2</label>
        <note>4Fe-4S-S-AdoMet</note>
    </ligand>
</feature>
<dbReference type="SFLD" id="SFLDG01061">
    <property type="entry name" value="methylthiotransferase"/>
    <property type="match status" value="1"/>
</dbReference>
<dbReference type="SMART" id="SM00729">
    <property type="entry name" value="Elp3"/>
    <property type="match status" value="1"/>
</dbReference>
<feature type="domain" description="Radical SAM core" evidence="11">
    <location>
        <begin position="142"/>
        <end position="371"/>
    </location>
</feature>
<keyword evidence="3 8" id="KW-0808">Transferase</keyword>
<keyword evidence="2 8" id="KW-0963">Cytoplasm</keyword>
<keyword evidence="15" id="KW-1185">Reference proteome</keyword>
<feature type="binding site" evidence="8">
    <location>
        <position position="12"/>
    </location>
    <ligand>
        <name>[4Fe-4S] cluster</name>
        <dbReference type="ChEBI" id="CHEBI:49883"/>
        <label>1</label>
    </ligand>
</feature>
<dbReference type="InterPro" id="IPR023404">
    <property type="entry name" value="rSAM_horseshoe"/>
</dbReference>
<dbReference type="Gene3D" id="3.80.30.20">
    <property type="entry name" value="tm_1862 like domain"/>
    <property type="match status" value="1"/>
</dbReference>
<evidence type="ECO:0000313" key="13">
    <source>
        <dbReference type="EMBL" id="SHG48456.1"/>
    </source>
</evidence>
<dbReference type="Gene3D" id="2.40.50.140">
    <property type="entry name" value="Nucleic acid-binding proteins"/>
    <property type="match status" value="1"/>
</dbReference>
<dbReference type="GO" id="GO:0035599">
    <property type="term" value="F:aspartic acid methylthiotransferase activity"/>
    <property type="evidence" value="ECO:0007669"/>
    <property type="project" value="TreeGrafter"/>
</dbReference>
<feature type="domain" description="TRAM" evidence="9">
    <location>
        <begin position="374"/>
        <end position="442"/>
    </location>
</feature>
<evidence type="ECO:0000259" key="10">
    <source>
        <dbReference type="PROSITE" id="PS51449"/>
    </source>
</evidence>
<dbReference type="InterPro" id="IPR007197">
    <property type="entry name" value="rSAM"/>
</dbReference>
<dbReference type="GO" id="GO:0046872">
    <property type="term" value="F:metal ion binding"/>
    <property type="evidence" value="ECO:0007669"/>
    <property type="project" value="UniProtKB-KW"/>
</dbReference>
<feature type="binding site" evidence="8">
    <location>
        <position position="83"/>
    </location>
    <ligand>
        <name>[4Fe-4S] cluster</name>
        <dbReference type="ChEBI" id="CHEBI:49883"/>
        <label>1</label>
    </ligand>
</feature>
<evidence type="ECO:0000256" key="3">
    <source>
        <dbReference type="ARBA" id="ARBA00022679"/>
    </source>
</evidence>
<evidence type="ECO:0000256" key="2">
    <source>
        <dbReference type="ARBA" id="ARBA00022490"/>
    </source>
</evidence>
<dbReference type="NCBIfam" id="TIGR00089">
    <property type="entry name" value="MiaB/RimO family radical SAM methylthiotransferase"/>
    <property type="match status" value="1"/>
</dbReference>
<protein>
    <recommendedName>
        <fullName evidence="8">Ribosomal protein uS12 methylthiotransferase RimO</fullName>
        <shortName evidence="8">uS12 MTTase</shortName>
        <shortName evidence="8">uS12 methylthiotransferase</shortName>
        <ecNumber evidence="8">2.8.4.4</ecNumber>
    </recommendedName>
    <alternativeName>
        <fullName evidence="8">Ribosomal protein uS12 (aspartate-C(3))-methylthiotransferase</fullName>
    </alternativeName>
    <alternativeName>
        <fullName evidence="8">Ribosome maturation factor RimO</fullName>
    </alternativeName>
</protein>
<comment type="caution">
    <text evidence="13">The sequence shown here is derived from an EMBL/GenBank/DDBJ whole genome shotgun (WGS) entry which is preliminary data.</text>
</comment>
<evidence type="ECO:0000256" key="1">
    <source>
        <dbReference type="ARBA" id="ARBA00022485"/>
    </source>
</evidence>
<comment type="cofactor">
    <cofactor evidence="8">
        <name>[4Fe-4S] cluster</name>
        <dbReference type="ChEBI" id="CHEBI:49883"/>
    </cofactor>
    <text evidence="8">Binds 2 [4Fe-4S] clusters. One cluster is coordinated with 3 cysteines and an exchangeable S-adenosyl-L-methionine.</text>
</comment>
<reference evidence="14" key="1">
    <citation type="submission" date="2016-11" db="EMBL/GenBank/DDBJ databases">
        <authorList>
            <person name="Jaros S."/>
            <person name="Januszkiewicz K."/>
            <person name="Wedrychowicz H."/>
        </authorList>
    </citation>
    <scope>NUCLEOTIDE SEQUENCE [LARGE SCALE GENOMIC DNA]</scope>
    <source>
        <strain evidence="14">DSM 4029</strain>
    </source>
</reference>
<keyword evidence="13" id="KW-0689">Ribosomal protein</keyword>
<feature type="domain" description="MTTase N-terminal" evidence="10">
    <location>
        <begin position="3"/>
        <end position="120"/>
    </location>
</feature>
<proteinExistence type="inferred from homology"/>
<comment type="catalytic activity">
    <reaction evidence="8">
        <text>L-aspartate(89)-[ribosomal protein uS12]-hydrogen + (sulfur carrier)-SH + AH2 + 2 S-adenosyl-L-methionine = 3-methylsulfanyl-L-aspartate(89)-[ribosomal protein uS12]-hydrogen + (sulfur carrier)-H + 5'-deoxyadenosine + L-methionine + A + S-adenosyl-L-homocysteine + 2 H(+)</text>
        <dbReference type="Rhea" id="RHEA:37087"/>
        <dbReference type="Rhea" id="RHEA-COMP:10460"/>
        <dbReference type="Rhea" id="RHEA-COMP:10461"/>
        <dbReference type="Rhea" id="RHEA-COMP:14737"/>
        <dbReference type="Rhea" id="RHEA-COMP:14739"/>
        <dbReference type="ChEBI" id="CHEBI:13193"/>
        <dbReference type="ChEBI" id="CHEBI:15378"/>
        <dbReference type="ChEBI" id="CHEBI:17319"/>
        <dbReference type="ChEBI" id="CHEBI:17499"/>
        <dbReference type="ChEBI" id="CHEBI:29917"/>
        <dbReference type="ChEBI" id="CHEBI:29961"/>
        <dbReference type="ChEBI" id="CHEBI:57844"/>
        <dbReference type="ChEBI" id="CHEBI:57856"/>
        <dbReference type="ChEBI" id="CHEBI:59789"/>
        <dbReference type="ChEBI" id="CHEBI:64428"/>
        <dbReference type="ChEBI" id="CHEBI:73599"/>
        <dbReference type="EC" id="2.8.4.4"/>
    </reaction>
</comment>
<dbReference type="SUPFAM" id="SSF102114">
    <property type="entry name" value="Radical SAM enzymes"/>
    <property type="match status" value="1"/>
</dbReference>
<dbReference type="GO" id="GO:0005840">
    <property type="term" value="C:ribosome"/>
    <property type="evidence" value="ECO:0007669"/>
    <property type="project" value="UniProtKB-KW"/>
</dbReference>
<evidence type="ECO:0000313" key="15">
    <source>
        <dbReference type="Proteomes" id="UP000474718"/>
    </source>
</evidence>
<feature type="binding site" evidence="8">
    <location>
        <position position="163"/>
    </location>
    <ligand>
        <name>[4Fe-4S] cluster</name>
        <dbReference type="ChEBI" id="CHEBI:49883"/>
        <label>2</label>
        <note>4Fe-4S-S-AdoMet</note>
    </ligand>
</feature>
<dbReference type="EMBL" id="FQVY01000004">
    <property type="protein sequence ID" value="SHG48456.1"/>
    <property type="molecule type" value="Genomic_DNA"/>
</dbReference>
<keyword evidence="13" id="KW-0687">Ribonucleoprotein</keyword>
<dbReference type="CDD" id="cd01335">
    <property type="entry name" value="Radical_SAM"/>
    <property type="match status" value="1"/>
</dbReference>
<dbReference type="Pfam" id="PF00919">
    <property type="entry name" value="UPF0004"/>
    <property type="match status" value="1"/>
</dbReference>
<evidence type="ECO:0000256" key="8">
    <source>
        <dbReference type="HAMAP-Rule" id="MF_01865"/>
    </source>
</evidence>
<dbReference type="Gene3D" id="3.40.50.12160">
    <property type="entry name" value="Methylthiotransferase, N-terminal domain"/>
    <property type="match status" value="1"/>
</dbReference>
<feature type="binding site" evidence="8">
    <location>
        <position position="160"/>
    </location>
    <ligand>
        <name>[4Fe-4S] cluster</name>
        <dbReference type="ChEBI" id="CHEBI:49883"/>
        <label>2</label>
        <note>4Fe-4S-S-AdoMet</note>
    </ligand>
</feature>
<keyword evidence="6 8" id="KW-0408">Iron</keyword>
<sequence>MSINVGMVSLGCPKNQVDGEILLNLIQQDPEFALQGDPEQCDVVLINTCGFIDDAKQESIDTILEFCALKETGRLRCVIVTGCLAQRYKEEILREIPEVDGVVGIGSNAEIVSIIRRALGGEKAQSFGSEYDLPLGGGRILTTPAHYAYLKISEGCSNRCTFCAIPYIRGDFRSRPIEEVVQEAGELADFGVKELIVIAQDTTRYGEDLYGEPSLARLLRELVKLPFRWIRLMYCYPDRITDELLSIIRDSDNIVKYIDIPLQHTNREVLRRMGRKGDDRWVRSVIEQIRREVPGVFIRTTLLAGFPGETEEQFEELCRFVDDMRFERLGCFAYSQEEGTPAARLDGQLEEEEKRARAQLIMDKQTLIMGEYCQKKVGAQVEVMVDGYDPEEFCYVGRTQYDAPEIDGTVRFSSERELEPGEFVQVLVEEADDFDLYGRLIEEGGNGDEPAQ</sequence>
<evidence type="ECO:0000313" key="14">
    <source>
        <dbReference type="Proteomes" id="UP000184089"/>
    </source>
</evidence>
<name>A0AAQ1MFU1_9FIRM</name>